<protein>
    <submittedName>
        <fullName evidence="1">Uncharacterized protein</fullName>
    </submittedName>
</protein>
<keyword evidence="2" id="KW-1185">Reference proteome</keyword>
<dbReference type="AlphaFoldDB" id="A0A6I6N7K0"/>
<evidence type="ECO:0000313" key="2">
    <source>
        <dbReference type="Proteomes" id="UP000436138"/>
    </source>
</evidence>
<evidence type="ECO:0000313" key="1">
    <source>
        <dbReference type="EMBL" id="QHA09198.1"/>
    </source>
</evidence>
<proteinExistence type="predicted"/>
<dbReference type="Proteomes" id="UP000436138">
    <property type="component" value="Chromosome"/>
</dbReference>
<dbReference type="EMBL" id="CP047020">
    <property type="protein sequence ID" value="QHA09198.1"/>
    <property type="molecule type" value="Genomic_DNA"/>
</dbReference>
<accession>A0A6I6N7K0</accession>
<sequence>MRRHAVVLAGRARLYTRLSVADRRRLCRESGQPLWLWPAEHGRPMDPAAWQAAFRRTNERCAAFGLDCAAPQFRGTWRNSRR</sequence>
<name>A0A6I6N7K0_9ACTN</name>
<dbReference type="KEGG" id="sbro:GQF42_43775"/>
<reference evidence="1 2" key="1">
    <citation type="submission" date="2019-12" db="EMBL/GenBank/DDBJ databases">
        <title>Streptomyces sp. strain T44 isolated from rhizosphere soil of Broussonetia papyrifera.</title>
        <authorList>
            <person name="Mo P."/>
        </authorList>
    </citation>
    <scope>NUCLEOTIDE SEQUENCE [LARGE SCALE GENOMIC DNA]</scope>
    <source>
        <strain evidence="1 2">T44</strain>
    </source>
</reference>
<gene>
    <name evidence="1" type="ORF">GQF42_43775</name>
</gene>
<organism evidence="1 2">
    <name type="scientific">Streptomyces broussonetiae</name>
    <dbReference type="NCBI Taxonomy" id="2686304"/>
    <lineage>
        <taxon>Bacteria</taxon>
        <taxon>Bacillati</taxon>
        <taxon>Actinomycetota</taxon>
        <taxon>Actinomycetes</taxon>
        <taxon>Kitasatosporales</taxon>
        <taxon>Streptomycetaceae</taxon>
        <taxon>Streptomyces</taxon>
    </lineage>
</organism>
<dbReference type="RefSeq" id="WP_158929355.1">
    <property type="nucleotide sequence ID" value="NZ_CP047020.1"/>
</dbReference>